<dbReference type="EMBL" id="BGZK01000106">
    <property type="protein sequence ID" value="GBP19304.1"/>
    <property type="molecule type" value="Genomic_DNA"/>
</dbReference>
<dbReference type="Proteomes" id="UP000299102">
    <property type="component" value="Unassembled WGS sequence"/>
</dbReference>
<dbReference type="AlphaFoldDB" id="A0A4C1TZS6"/>
<keyword evidence="2" id="KW-1185">Reference proteome</keyword>
<name>A0A4C1TZS6_EUMVA</name>
<accession>A0A4C1TZS6</accession>
<evidence type="ECO:0000313" key="1">
    <source>
        <dbReference type="EMBL" id="GBP19304.1"/>
    </source>
</evidence>
<sequence length="80" mass="9179">MDYNYDYDPVGQGGDQQAHRVHVVTPGSRVRLYCIAGIVLKALRHKCLWKFNDRRGRALPLARETQRHARAGQRQTDCTS</sequence>
<gene>
    <name evidence="1" type="ORF">EVAR_79904_1</name>
</gene>
<protein>
    <submittedName>
        <fullName evidence="1">Uncharacterized protein</fullName>
    </submittedName>
</protein>
<evidence type="ECO:0000313" key="2">
    <source>
        <dbReference type="Proteomes" id="UP000299102"/>
    </source>
</evidence>
<comment type="caution">
    <text evidence="1">The sequence shown here is derived from an EMBL/GenBank/DDBJ whole genome shotgun (WGS) entry which is preliminary data.</text>
</comment>
<reference evidence="1 2" key="1">
    <citation type="journal article" date="2019" name="Commun. Biol.">
        <title>The bagworm genome reveals a unique fibroin gene that provides high tensile strength.</title>
        <authorList>
            <person name="Kono N."/>
            <person name="Nakamura H."/>
            <person name="Ohtoshi R."/>
            <person name="Tomita M."/>
            <person name="Numata K."/>
            <person name="Arakawa K."/>
        </authorList>
    </citation>
    <scope>NUCLEOTIDE SEQUENCE [LARGE SCALE GENOMIC DNA]</scope>
</reference>
<proteinExistence type="predicted"/>
<organism evidence="1 2">
    <name type="scientific">Eumeta variegata</name>
    <name type="common">Bagworm moth</name>
    <name type="synonym">Eumeta japonica</name>
    <dbReference type="NCBI Taxonomy" id="151549"/>
    <lineage>
        <taxon>Eukaryota</taxon>
        <taxon>Metazoa</taxon>
        <taxon>Ecdysozoa</taxon>
        <taxon>Arthropoda</taxon>
        <taxon>Hexapoda</taxon>
        <taxon>Insecta</taxon>
        <taxon>Pterygota</taxon>
        <taxon>Neoptera</taxon>
        <taxon>Endopterygota</taxon>
        <taxon>Lepidoptera</taxon>
        <taxon>Glossata</taxon>
        <taxon>Ditrysia</taxon>
        <taxon>Tineoidea</taxon>
        <taxon>Psychidae</taxon>
        <taxon>Oiketicinae</taxon>
        <taxon>Eumeta</taxon>
    </lineage>
</organism>